<protein>
    <submittedName>
        <fullName evidence="1">Uncharacterized protein</fullName>
    </submittedName>
</protein>
<evidence type="ECO:0000313" key="2">
    <source>
        <dbReference type="Proteomes" id="UP000198878"/>
    </source>
</evidence>
<dbReference type="RefSeq" id="WP_143050910.1">
    <property type="nucleotide sequence ID" value="NZ_FNUJ01000001.1"/>
</dbReference>
<keyword evidence="2" id="KW-1185">Reference proteome</keyword>
<evidence type="ECO:0000313" key="1">
    <source>
        <dbReference type="EMBL" id="SEF20814.1"/>
    </source>
</evidence>
<dbReference type="AlphaFoldDB" id="A0A1H5Q4J4"/>
<dbReference type="EMBL" id="FNUJ01000001">
    <property type="protein sequence ID" value="SEF20814.1"/>
    <property type="molecule type" value="Genomic_DNA"/>
</dbReference>
<accession>A0A1H5Q4J4</accession>
<organism evidence="1 2">
    <name type="scientific">Amycolatopsis pretoriensis</name>
    <dbReference type="NCBI Taxonomy" id="218821"/>
    <lineage>
        <taxon>Bacteria</taxon>
        <taxon>Bacillati</taxon>
        <taxon>Actinomycetota</taxon>
        <taxon>Actinomycetes</taxon>
        <taxon>Pseudonocardiales</taxon>
        <taxon>Pseudonocardiaceae</taxon>
        <taxon>Amycolatopsis</taxon>
    </lineage>
</organism>
<sequence length="219" mass="21922">MTYDVPFGRLPGTLRGRAEPGPAIGTTLAAAAHRLAALFGMTDAAGPAPEVPACAADAGAGHFTADRPEAAVWAALPACHPAGGDVVRRYRPRATTARATGTCASVSAVSGRHDAYRCTSGATTYDPCFAVPGTRVVCPVSAVKAVALTYTGALPVPPAPGGTGEVFLLALANGVQCAAVPEDPGMRFACADGTVLSDALDTSGPLWTIGGLTVAKAYT</sequence>
<name>A0A1H5Q4J4_9PSEU</name>
<gene>
    <name evidence="1" type="ORF">SAMN05421837_101556</name>
</gene>
<dbReference type="Proteomes" id="UP000198878">
    <property type="component" value="Unassembled WGS sequence"/>
</dbReference>
<proteinExistence type="predicted"/>
<dbReference type="OrthoDB" id="5116562at2"/>
<dbReference type="STRING" id="218821.SAMN05421837_101556"/>
<reference evidence="2" key="1">
    <citation type="submission" date="2016-10" db="EMBL/GenBank/DDBJ databases">
        <authorList>
            <person name="Varghese N."/>
            <person name="Submissions S."/>
        </authorList>
    </citation>
    <scope>NUCLEOTIDE SEQUENCE [LARGE SCALE GENOMIC DNA]</scope>
    <source>
        <strain evidence="2">DSM 44654</strain>
    </source>
</reference>